<evidence type="ECO:0000256" key="2">
    <source>
        <dbReference type="ARBA" id="ARBA00023186"/>
    </source>
</evidence>
<dbReference type="EMBL" id="CAEZYQ010000002">
    <property type="protein sequence ID" value="CAB4730291.1"/>
    <property type="molecule type" value="Genomic_DNA"/>
</dbReference>
<dbReference type="AlphaFoldDB" id="A0A6J6S683"/>
<accession>A0A6J6S683</accession>
<name>A0A6J6S683_9ZZZZ</name>
<evidence type="ECO:0000313" key="3">
    <source>
        <dbReference type="EMBL" id="CAB4730291.1"/>
    </source>
</evidence>
<sequence>MHRDLVLMLLADARLPVAGHTQSGTLEPAVRDGLGADGVPAYARSRLRTVTTVEAAAAVVARHLVLGRGAADLEDLEEAWEARSPSAPLREASRRQGRALLRLARRTWPGAVALDALPPAPPRALVLGAVAASLELDAAGLARLVGYDDVQTVCAASLKLLPLDPTVVTGWVAALLPDVEALTASVSHLTDVDDLPAPGSPLIEAWAQAHAVTSRRLFHA</sequence>
<proteinExistence type="predicted"/>
<protein>
    <submittedName>
        <fullName evidence="3">Unannotated protein</fullName>
    </submittedName>
</protein>
<dbReference type="InterPro" id="IPR002639">
    <property type="entry name" value="UreF"/>
</dbReference>
<gene>
    <name evidence="3" type="ORF">UFOPK2761_00453</name>
</gene>
<organism evidence="3">
    <name type="scientific">freshwater metagenome</name>
    <dbReference type="NCBI Taxonomy" id="449393"/>
    <lineage>
        <taxon>unclassified sequences</taxon>
        <taxon>metagenomes</taxon>
        <taxon>ecological metagenomes</taxon>
    </lineage>
</organism>
<reference evidence="3" key="1">
    <citation type="submission" date="2020-05" db="EMBL/GenBank/DDBJ databases">
        <authorList>
            <person name="Chiriac C."/>
            <person name="Salcher M."/>
            <person name="Ghai R."/>
            <person name="Kavagutti S V."/>
        </authorList>
    </citation>
    <scope>NUCLEOTIDE SEQUENCE</scope>
</reference>
<dbReference type="InterPro" id="IPR038277">
    <property type="entry name" value="UreF_sf"/>
</dbReference>
<dbReference type="Pfam" id="PF01730">
    <property type="entry name" value="UreF"/>
    <property type="match status" value="1"/>
</dbReference>
<keyword evidence="2" id="KW-0143">Chaperone</keyword>
<keyword evidence="1" id="KW-0996">Nickel insertion</keyword>
<dbReference type="GO" id="GO:0016151">
    <property type="term" value="F:nickel cation binding"/>
    <property type="evidence" value="ECO:0007669"/>
    <property type="project" value="InterPro"/>
</dbReference>
<dbReference type="PANTHER" id="PTHR33620:SF1">
    <property type="entry name" value="UREASE ACCESSORY PROTEIN F"/>
    <property type="match status" value="1"/>
</dbReference>
<evidence type="ECO:0000256" key="1">
    <source>
        <dbReference type="ARBA" id="ARBA00022988"/>
    </source>
</evidence>
<dbReference type="PANTHER" id="PTHR33620">
    <property type="entry name" value="UREASE ACCESSORY PROTEIN F"/>
    <property type="match status" value="1"/>
</dbReference>
<dbReference type="Gene3D" id="1.10.4190.10">
    <property type="entry name" value="Urease accessory protein UreF"/>
    <property type="match status" value="1"/>
</dbReference>